<organism evidence="3 4">
    <name type="scientific">Paenibacillus donghaensis</name>
    <dbReference type="NCBI Taxonomy" id="414771"/>
    <lineage>
        <taxon>Bacteria</taxon>
        <taxon>Bacillati</taxon>
        <taxon>Bacillota</taxon>
        <taxon>Bacilli</taxon>
        <taxon>Bacillales</taxon>
        <taxon>Paenibacillaceae</taxon>
        <taxon>Paenibacillus</taxon>
    </lineage>
</organism>
<dbReference type="Proteomes" id="UP000249890">
    <property type="component" value="Chromosome"/>
</dbReference>
<dbReference type="Pfam" id="PF09346">
    <property type="entry name" value="SMI1_KNR4"/>
    <property type="match status" value="1"/>
</dbReference>
<evidence type="ECO:0000259" key="2">
    <source>
        <dbReference type="SMART" id="SM00860"/>
    </source>
</evidence>
<dbReference type="PROSITE" id="PS50005">
    <property type="entry name" value="TPR"/>
    <property type="match status" value="1"/>
</dbReference>
<dbReference type="Gene3D" id="1.25.40.10">
    <property type="entry name" value="Tetratricopeptide repeat domain"/>
    <property type="match status" value="1"/>
</dbReference>
<sequence length="454" mass="50354">MSDELVEQLEKWLDEDEFQEIVDAVLEVPAEDRDYEQISYLGRALNNLERYEEALEQFLLITAEGQEDALWHFRTGYSYYNLKRYEEAASAFAAADELEPDDEDTLSYLEWSKERAAKKAKAAKTAKKPKPSQAPLKLAGASDLGNLWNDRDPASQAYMSARPTDELIEAVEERLVFKLPAAYVALMKLHNGGIPRKTYFPVSEAGAGNETADYIVISAILGIGKEKKNSLGGAAGSRVIIEEGGYPEIGVVICECPSGREVVMLDYRNNGNDGEPEVVHVDRDNQYKITYLAANFEVFIAGLTSREAEPTAAVSAINDETVVVGAETETEVEAEAEAPLDIDPESIKPFILVEQDKGGMSVILTVGTYKEELFQLRENEGFEGSGYDWASLAAVFLEEQMPELSGTIRFDPEADMFCAYSADRAALQQFAVRFKAACEDDELMKDLFSRAELD</sequence>
<feature type="domain" description="Knr4/Smi1-like" evidence="2">
    <location>
        <begin position="163"/>
        <end position="302"/>
    </location>
</feature>
<gene>
    <name evidence="3" type="ORF">B9T62_30860</name>
</gene>
<evidence type="ECO:0000256" key="1">
    <source>
        <dbReference type="PROSITE-ProRule" id="PRU00339"/>
    </source>
</evidence>
<dbReference type="InterPro" id="IPR018958">
    <property type="entry name" value="Knr4/Smi1-like_dom"/>
</dbReference>
<dbReference type="Gene3D" id="3.40.1580.10">
    <property type="entry name" value="SMI1/KNR4-like"/>
    <property type="match status" value="1"/>
</dbReference>
<feature type="repeat" description="TPR" evidence="1">
    <location>
        <begin position="69"/>
        <end position="102"/>
    </location>
</feature>
<protein>
    <recommendedName>
        <fullName evidence="2">Knr4/Smi1-like domain-containing protein</fullName>
    </recommendedName>
</protein>
<name>A0A2Z2KMP7_9BACL</name>
<keyword evidence="1" id="KW-0802">TPR repeat</keyword>
<dbReference type="SUPFAM" id="SSF48452">
    <property type="entry name" value="TPR-like"/>
    <property type="match status" value="1"/>
</dbReference>
<proteinExistence type="predicted"/>
<dbReference type="Pfam" id="PF15595">
    <property type="entry name" value="Imm51"/>
    <property type="match status" value="1"/>
</dbReference>
<dbReference type="OrthoDB" id="8657476at2"/>
<dbReference type="RefSeq" id="WP_087918741.1">
    <property type="nucleotide sequence ID" value="NZ_CP021780.1"/>
</dbReference>
<dbReference type="InterPro" id="IPR028956">
    <property type="entry name" value="Imm51"/>
</dbReference>
<evidence type="ECO:0000313" key="3">
    <source>
        <dbReference type="EMBL" id="ASA24773.1"/>
    </source>
</evidence>
<dbReference type="InterPro" id="IPR037883">
    <property type="entry name" value="Knr4/Smi1-like_sf"/>
</dbReference>
<dbReference type="SUPFAM" id="SSF160631">
    <property type="entry name" value="SMI1/KNR4-like"/>
    <property type="match status" value="1"/>
</dbReference>
<dbReference type="InterPro" id="IPR011990">
    <property type="entry name" value="TPR-like_helical_dom_sf"/>
</dbReference>
<dbReference type="SMART" id="SM00860">
    <property type="entry name" value="SMI1_KNR4"/>
    <property type="match status" value="1"/>
</dbReference>
<accession>A0A2Z2KMP7</accession>
<evidence type="ECO:0000313" key="4">
    <source>
        <dbReference type="Proteomes" id="UP000249890"/>
    </source>
</evidence>
<reference evidence="3 4" key="1">
    <citation type="submission" date="2017-06" db="EMBL/GenBank/DDBJ databases">
        <title>Complete genome sequence of Paenibacillus donghaensis KCTC 13049T isolated from East Sea sediment, South Korea.</title>
        <authorList>
            <person name="Jung B.K."/>
            <person name="Hong S.-J."/>
            <person name="Shin J.-H."/>
        </authorList>
    </citation>
    <scope>NUCLEOTIDE SEQUENCE [LARGE SCALE GENOMIC DNA]</scope>
    <source>
        <strain evidence="3 4">KCTC 13049</strain>
    </source>
</reference>
<keyword evidence="4" id="KW-1185">Reference proteome</keyword>
<dbReference type="InterPro" id="IPR019734">
    <property type="entry name" value="TPR_rpt"/>
</dbReference>
<dbReference type="KEGG" id="pdh:B9T62_30860"/>
<dbReference type="AlphaFoldDB" id="A0A2Z2KMP7"/>
<dbReference type="EMBL" id="CP021780">
    <property type="protein sequence ID" value="ASA24773.1"/>
    <property type="molecule type" value="Genomic_DNA"/>
</dbReference>